<feature type="transmembrane region" description="Helical" evidence="6">
    <location>
        <begin position="274"/>
        <end position="295"/>
    </location>
</feature>
<comment type="caution">
    <text evidence="8">The sequence shown here is derived from an EMBL/GenBank/DDBJ whole genome shotgun (WGS) entry which is preliminary data.</text>
</comment>
<dbReference type="SUPFAM" id="SSF103481">
    <property type="entry name" value="Multidrug resistance efflux transporter EmrE"/>
    <property type="match status" value="1"/>
</dbReference>
<dbReference type="PANTHER" id="PTHR11132">
    <property type="entry name" value="SOLUTE CARRIER FAMILY 35"/>
    <property type="match status" value="1"/>
</dbReference>
<dbReference type="AlphaFoldDB" id="A0A2V3IJL7"/>
<dbReference type="EMBL" id="NBIV01000221">
    <property type="protein sequence ID" value="PXF41320.1"/>
    <property type="molecule type" value="Genomic_DNA"/>
</dbReference>
<organism evidence="8 9">
    <name type="scientific">Gracilariopsis chorda</name>
    <dbReference type="NCBI Taxonomy" id="448386"/>
    <lineage>
        <taxon>Eukaryota</taxon>
        <taxon>Rhodophyta</taxon>
        <taxon>Florideophyceae</taxon>
        <taxon>Rhodymeniophycidae</taxon>
        <taxon>Gracilariales</taxon>
        <taxon>Gracilariaceae</taxon>
        <taxon>Gracilariopsis</taxon>
    </lineage>
</organism>
<dbReference type="InterPro" id="IPR037185">
    <property type="entry name" value="EmrE-like"/>
</dbReference>
<reference evidence="8 9" key="1">
    <citation type="journal article" date="2018" name="Mol. Biol. Evol.">
        <title>Analysis of the draft genome of the red seaweed Gracilariopsis chorda provides insights into genome size evolution in Rhodophyta.</title>
        <authorList>
            <person name="Lee J."/>
            <person name="Yang E.C."/>
            <person name="Graf L."/>
            <person name="Yang J.H."/>
            <person name="Qiu H."/>
            <person name="Zel Zion U."/>
            <person name="Chan C.X."/>
            <person name="Stephens T.G."/>
            <person name="Weber A.P.M."/>
            <person name="Boo G.H."/>
            <person name="Boo S.M."/>
            <person name="Kim K.M."/>
            <person name="Shin Y."/>
            <person name="Jung M."/>
            <person name="Lee S.J."/>
            <person name="Yim H.S."/>
            <person name="Lee J.H."/>
            <person name="Bhattacharya D."/>
            <person name="Yoon H.S."/>
        </authorList>
    </citation>
    <scope>NUCLEOTIDE SEQUENCE [LARGE SCALE GENOMIC DNA]</scope>
    <source>
        <strain evidence="8 9">SKKU-2015</strain>
        <tissue evidence="8">Whole body</tissue>
    </source>
</reference>
<keyword evidence="2 6" id="KW-0812">Transmembrane</keyword>
<accession>A0A2V3IJL7</accession>
<dbReference type="InterPro" id="IPR004853">
    <property type="entry name" value="Sugar_P_trans_dom"/>
</dbReference>
<keyword evidence="9" id="KW-1185">Reference proteome</keyword>
<dbReference type="InterPro" id="IPR050186">
    <property type="entry name" value="TPT_transporter"/>
</dbReference>
<feature type="region of interest" description="Disordered" evidence="5">
    <location>
        <begin position="1"/>
        <end position="28"/>
    </location>
</feature>
<dbReference type="GO" id="GO:0016020">
    <property type="term" value="C:membrane"/>
    <property type="evidence" value="ECO:0007669"/>
    <property type="project" value="UniProtKB-SubCell"/>
</dbReference>
<feature type="domain" description="Sugar phosphate transporter" evidence="7">
    <location>
        <begin position="35"/>
        <end position="317"/>
    </location>
</feature>
<dbReference type="OrthoDB" id="5547497at2759"/>
<feature type="transmembrane region" description="Helical" evidence="6">
    <location>
        <begin position="97"/>
        <end position="115"/>
    </location>
</feature>
<feature type="transmembrane region" description="Helical" evidence="6">
    <location>
        <begin position="207"/>
        <end position="226"/>
    </location>
</feature>
<dbReference type="Pfam" id="PF03151">
    <property type="entry name" value="TPT"/>
    <property type="match status" value="1"/>
</dbReference>
<feature type="transmembrane region" description="Helical" evidence="6">
    <location>
        <begin position="121"/>
        <end position="142"/>
    </location>
</feature>
<evidence type="ECO:0000256" key="5">
    <source>
        <dbReference type="SAM" id="MobiDB-lite"/>
    </source>
</evidence>
<evidence type="ECO:0000313" key="9">
    <source>
        <dbReference type="Proteomes" id="UP000247409"/>
    </source>
</evidence>
<feature type="transmembrane region" description="Helical" evidence="6">
    <location>
        <begin position="60"/>
        <end position="85"/>
    </location>
</feature>
<evidence type="ECO:0000256" key="3">
    <source>
        <dbReference type="ARBA" id="ARBA00022989"/>
    </source>
</evidence>
<gene>
    <name evidence="8" type="ORF">BWQ96_08935</name>
</gene>
<evidence type="ECO:0000313" key="8">
    <source>
        <dbReference type="EMBL" id="PXF41320.1"/>
    </source>
</evidence>
<feature type="transmembrane region" description="Helical" evidence="6">
    <location>
        <begin position="301"/>
        <end position="320"/>
    </location>
</feature>
<feature type="transmembrane region" description="Helical" evidence="6">
    <location>
        <begin position="149"/>
        <end position="167"/>
    </location>
</feature>
<comment type="subcellular location">
    <subcellularLocation>
        <location evidence="1">Membrane</location>
        <topology evidence="1">Multi-pass membrane protein</topology>
    </subcellularLocation>
</comment>
<keyword evidence="4 6" id="KW-0472">Membrane</keyword>
<sequence>MAVKQGQTTSVLPAQSPSEKPDASTSDDPPYLEVAGVIAFNFFSSTGIVSANKLVFQGGFGFAVTLTFIHFVCTTLGLLLLARLGVFTPKRLDIRKAFKLAVAGTGFVVFSNLSLKHNSIGFYQVMKHMTVVGVVIIEALVFRKFLSTTFLGALATMCVGVLITGATDFRLNAVGTLFALANILCTSFYQIWCGSLQKSLEANPLQLQLYIAPLSALSIIPVLPIFDNYSPYSPDSIFHFAPTTRNVSSILLTGALALCVNVSIFLLIGKTSAVTYNVVGNGKTAFLFCVDFLIFRRPFEPANVFGMALTLAGVVWYTQLKLKARAEAEKAEKSSAS</sequence>
<feature type="compositionally biased region" description="Polar residues" evidence="5">
    <location>
        <begin position="1"/>
        <end position="27"/>
    </location>
</feature>
<evidence type="ECO:0000259" key="7">
    <source>
        <dbReference type="Pfam" id="PF03151"/>
    </source>
</evidence>
<proteinExistence type="predicted"/>
<feature type="transmembrane region" description="Helical" evidence="6">
    <location>
        <begin position="173"/>
        <end position="195"/>
    </location>
</feature>
<feature type="transmembrane region" description="Helical" evidence="6">
    <location>
        <begin position="246"/>
        <end position="267"/>
    </location>
</feature>
<evidence type="ECO:0000256" key="1">
    <source>
        <dbReference type="ARBA" id="ARBA00004141"/>
    </source>
</evidence>
<evidence type="ECO:0000256" key="6">
    <source>
        <dbReference type="SAM" id="Phobius"/>
    </source>
</evidence>
<dbReference type="Proteomes" id="UP000247409">
    <property type="component" value="Unassembled WGS sequence"/>
</dbReference>
<evidence type="ECO:0000256" key="2">
    <source>
        <dbReference type="ARBA" id="ARBA00022692"/>
    </source>
</evidence>
<name>A0A2V3IJL7_9FLOR</name>
<evidence type="ECO:0000256" key="4">
    <source>
        <dbReference type="ARBA" id="ARBA00023136"/>
    </source>
</evidence>
<protein>
    <submittedName>
        <fullName evidence="8">Solute carrier family 35 member E3</fullName>
    </submittedName>
</protein>
<keyword evidence="3 6" id="KW-1133">Transmembrane helix</keyword>